<dbReference type="EMBL" id="MN740697">
    <property type="protein sequence ID" value="QHU08450.1"/>
    <property type="molecule type" value="Genomic_DNA"/>
</dbReference>
<protein>
    <submittedName>
        <fullName evidence="1">Uncharacterized protein</fullName>
    </submittedName>
</protein>
<evidence type="ECO:0000313" key="1">
    <source>
        <dbReference type="EMBL" id="QHU08450.1"/>
    </source>
</evidence>
<name>A0A6C0JUR5_9ZZZZ</name>
<accession>A0A6C0JUR5</accession>
<proteinExistence type="predicted"/>
<reference evidence="1" key="1">
    <citation type="journal article" date="2020" name="Nature">
        <title>Giant virus diversity and host interactions through global metagenomics.</title>
        <authorList>
            <person name="Schulz F."/>
            <person name="Roux S."/>
            <person name="Paez-Espino D."/>
            <person name="Jungbluth S."/>
            <person name="Walsh D.A."/>
            <person name="Denef V.J."/>
            <person name="McMahon K.D."/>
            <person name="Konstantinidis K.T."/>
            <person name="Eloe-Fadrosh E.A."/>
            <person name="Kyrpides N.C."/>
            <person name="Woyke T."/>
        </authorList>
    </citation>
    <scope>NUCLEOTIDE SEQUENCE</scope>
    <source>
        <strain evidence="1">GVMAG-S-1062768-28</strain>
    </source>
</reference>
<dbReference type="AlphaFoldDB" id="A0A6C0JUR5"/>
<sequence length="320" mass="37970">MNIGELKNEIRHVVLPKDDVERLVQIIKSEQSKLTRVHQSSLLSTCIKYDAAKCFKLLYNKYYCYQDIKKYAPLNICLFLIDDIPLFHSMCLYHRQNTGLAPYFCRGYENLVIKNGYIPNLQDSINFYLANNIIPAIFILSLLPTETIITEQEIFKKIKNIGGLKPYCDKYKVLWDSFSHASKLKIDKKRLYQEDREQLINFPWNGFVDMHVYVLWDILRLAYPDNVWICKINIHSVDKVCSILKTTRRILRNKHDKEQLLRFPFEIFFNNSSGMYKVPIYTIFDILRDVYPDNVWLAKDTDVSRIDQLVKKSYKRIIKN</sequence>
<organism evidence="1">
    <name type="scientific">viral metagenome</name>
    <dbReference type="NCBI Taxonomy" id="1070528"/>
    <lineage>
        <taxon>unclassified sequences</taxon>
        <taxon>metagenomes</taxon>
        <taxon>organismal metagenomes</taxon>
    </lineage>
</organism>